<gene>
    <name evidence="1" type="ORF">TPC1_11234</name>
</gene>
<accession>A0A146KJQ1</accession>
<dbReference type="EMBL" id="GDID01000920">
    <property type="protein sequence ID" value="JAP95686.1"/>
    <property type="molecule type" value="Transcribed_RNA"/>
</dbReference>
<dbReference type="AlphaFoldDB" id="A0A146KJQ1"/>
<sequence length="196" mass="22359">NYQKCANQMFKTTNTHVDQATKQMEVVTKNGETFMKIKPTKKNEVTSNIGKVVQELQNQSGQQTQKPQEASIPKLTKTRPKIIIKKNVNTRAFEGVCTTNDETYKKSYKKARFFEEVEDAPRMTRNKSDITHHFTIADGYQKDVWDTTSNQAHAFIPESYPAGYMTNQGIAAMYSTFSKSGRFGGCPYKRTYQGLK</sequence>
<feature type="non-terminal residue" evidence="1">
    <location>
        <position position="1"/>
    </location>
</feature>
<evidence type="ECO:0000313" key="1">
    <source>
        <dbReference type="EMBL" id="JAP95686.1"/>
    </source>
</evidence>
<protein>
    <submittedName>
        <fullName evidence="1">Uncharacterized protein</fullName>
    </submittedName>
</protein>
<organism evidence="1">
    <name type="scientific">Trepomonas sp. PC1</name>
    <dbReference type="NCBI Taxonomy" id="1076344"/>
    <lineage>
        <taxon>Eukaryota</taxon>
        <taxon>Metamonada</taxon>
        <taxon>Diplomonadida</taxon>
        <taxon>Hexamitidae</taxon>
        <taxon>Hexamitinae</taxon>
        <taxon>Trepomonas</taxon>
    </lineage>
</organism>
<name>A0A146KJQ1_9EUKA</name>
<proteinExistence type="predicted"/>
<reference evidence="1" key="1">
    <citation type="submission" date="2015-07" db="EMBL/GenBank/DDBJ databases">
        <title>Adaptation to a free-living lifestyle via gene acquisitions in the diplomonad Trepomonas sp. PC1.</title>
        <authorList>
            <person name="Xu F."/>
            <person name="Jerlstrom-Hultqvist J."/>
            <person name="Kolisko M."/>
            <person name="Simpson A.G.B."/>
            <person name="Roger A.J."/>
            <person name="Svard S.G."/>
            <person name="Andersson J.O."/>
        </authorList>
    </citation>
    <scope>NUCLEOTIDE SEQUENCE</scope>
    <source>
        <strain evidence="1">PC1</strain>
    </source>
</reference>